<dbReference type="InterPro" id="IPR036641">
    <property type="entry name" value="HPT_dom_sf"/>
</dbReference>
<dbReference type="CDD" id="cd17574">
    <property type="entry name" value="REC_OmpR"/>
    <property type="match status" value="1"/>
</dbReference>
<dbReference type="Pfam" id="PF00072">
    <property type="entry name" value="Response_reg"/>
    <property type="match status" value="2"/>
</dbReference>
<feature type="modified residue" description="4-aspartylphosphate" evidence="1">
    <location>
        <position position="463"/>
    </location>
</feature>
<dbReference type="CDD" id="cd00156">
    <property type="entry name" value="REC"/>
    <property type="match status" value="1"/>
</dbReference>
<dbReference type="NCBIfam" id="TIGR00254">
    <property type="entry name" value="GGDEF"/>
    <property type="match status" value="1"/>
</dbReference>
<keyword evidence="1" id="KW-0597">Phosphoprotein</keyword>
<feature type="domain" description="GGDEF" evidence="3">
    <location>
        <begin position="261"/>
        <end position="394"/>
    </location>
</feature>
<dbReference type="InterPro" id="IPR029787">
    <property type="entry name" value="Nucleotide_cyclase"/>
</dbReference>
<dbReference type="InterPro" id="IPR043128">
    <property type="entry name" value="Rev_trsase/Diguanyl_cyclase"/>
</dbReference>
<evidence type="ECO:0000313" key="5">
    <source>
        <dbReference type="Proteomes" id="UP001596410"/>
    </source>
</evidence>
<evidence type="ECO:0000256" key="1">
    <source>
        <dbReference type="PROSITE-ProRule" id="PRU00169"/>
    </source>
</evidence>
<feature type="domain" description="Response regulatory" evidence="2">
    <location>
        <begin position="409"/>
        <end position="528"/>
    </location>
</feature>
<dbReference type="Pfam" id="PF00990">
    <property type="entry name" value="GGDEF"/>
    <property type="match status" value="1"/>
</dbReference>
<feature type="domain" description="Response regulatory" evidence="2">
    <location>
        <begin position="105"/>
        <end position="221"/>
    </location>
</feature>
<keyword evidence="5" id="KW-1185">Reference proteome</keyword>
<dbReference type="EMBL" id="JBHSZV010000062">
    <property type="protein sequence ID" value="MFC7064125.1"/>
    <property type="molecule type" value="Genomic_DNA"/>
</dbReference>
<dbReference type="SUPFAM" id="SSF55073">
    <property type="entry name" value="Nucleotide cyclase"/>
    <property type="match status" value="1"/>
</dbReference>
<dbReference type="CDD" id="cd01949">
    <property type="entry name" value="GGDEF"/>
    <property type="match status" value="1"/>
</dbReference>
<proteinExistence type="predicted"/>
<dbReference type="PROSITE" id="PS50110">
    <property type="entry name" value="RESPONSE_REGULATORY"/>
    <property type="match status" value="2"/>
</dbReference>
<dbReference type="PANTHER" id="PTHR45138:SF9">
    <property type="entry name" value="DIGUANYLATE CYCLASE DGCM-RELATED"/>
    <property type="match status" value="1"/>
</dbReference>
<dbReference type="InterPro" id="IPR050469">
    <property type="entry name" value="Diguanylate_Cyclase"/>
</dbReference>
<accession>A0ABW2EPN8</accession>
<dbReference type="Gene3D" id="3.40.50.2300">
    <property type="match status" value="2"/>
</dbReference>
<dbReference type="SMART" id="SM00448">
    <property type="entry name" value="REC"/>
    <property type="match status" value="2"/>
</dbReference>
<dbReference type="InterPro" id="IPR001789">
    <property type="entry name" value="Sig_transdc_resp-reg_receiver"/>
</dbReference>
<gene>
    <name evidence="4" type="ORF">ACFQIC_20220</name>
</gene>
<organism evidence="4 5">
    <name type="scientific">Halobacillus seohaensis</name>
    <dbReference type="NCBI Taxonomy" id="447421"/>
    <lineage>
        <taxon>Bacteria</taxon>
        <taxon>Bacillati</taxon>
        <taxon>Bacillota</taxon>
        <taxon>Bacilli</taxon>
        <taxon>Bacillales</taxon>
        <taxon>Bacillaceae</taxon>
        <taxon>Halobacillus</taxon>
    </lineage>
</organism>
<dbReference type="Proteomes" id="UP001596410">
    <property type="component" value="Unassembled WGS sequence"/>
</dbReference>
<evidence type="ECO:0000259" key="2">
    <source>
        <dbReference type="PROSITE" id="PS50110"/>
    </source>
</evidence>
<dbReference type="SUPFAM" id="SSF47226">
    <property type="entry name" value="Histidine-containing phosphotransfer domain, HPT domain"/>
    <property type="match status" value="1"/>
</dbReference>
<dbReference type="InterPro" id="IPR000160">
    <property type="entry name" value="GGDEF_dom"/>
</dbReference>
<dbReference type="Gene3D" id="3.30.70.270">
    <property type="match status" value="1"/>
</dbReference>
<dbReference type="PROSITE" id="PS50887">
    <property type="entry name" value="GGDEF"/>
    <property type="match status" value="1"/>
</dbReference>
<evidence type="ECO:0000259" key="3">
    <source>
        <dbReference type="PROSITE" id="PS50887"/>
    </source>
</evidence>
<evidence type="ECO:0000313" key="4">
    <source>
        <dbReference type="EMBL" id="MFC7064125.1"/>
    </source>
</evidence>
<reference evidence="5" key="1">
    <citation type="journal article" date="2019" name="Int. J. Syst. Evol. Microbiol.">
        <title>The Global Catalogue of Microorganisms (GCM) 10K type strain sequencing project: providing services to taxonomists for standard genome sequencing and annotation.</title>
        <authorList>
            <consortium name="The Broad Institute Genomics Platform"/>
            <consortium name="The Broad Institute Genome Sequencing Center for Infectious Disease"/>
            <person name="Wu L."/>
            <person name="Ma J."/>
        </authorList>
    </citation>
    <scope>NUCLEOTIDE SEQUENCE [LARGE SCALE GENOMIC DNA]</scope>
    <source>
        <strain evidence="5">CGMCC 4.1621</strain>
    </source>
</reference>
<dbReference type="RefSeq" id="WP_204708260.1">
    <property type="nucleotide sequence ID" value="NZ_JBHSZV010000062.1"/>
</dbReference>
<sequence>MKKYQQRFFNNIIKKINGWRNFSAIKEQEIFTLLHSIKGTAASIELTELSDVADLMLKDLHSDSEKVWDQSVWSKWIQPLILFIEFENEDGLEETTGRIEKSHTTLLILEDDVEFLNFFRENMEDKGYHILVASQEKRALRIFYDEQPDVILIDYYLNNLNGLEAMKLFSKQASSLLTPIMIISGESTNQLAKKVYATEANDFLTKPLNFQVLDAMIQNRLNHGRALKKQITTDKLTKVYNRTYLEELMEVKQREYTREAISFCFTIIDLDDFKYVNDTYGHVVGDQVLVSLTDLLKKLTRAEDAVIRYGGEEFIIFFSGIRSYQAKKRMDDILAHFRLIEHSSGNSTFQISFTAGIAQMSDQVSHVQDLINHADLALYKGKKKGKGNIQIYQPDDEDIFETNSSNHLQISIVDDDPIIRAMLQENLMSSTFGDLEVTITSYESGEKFLAKPKTNGYHVVLLDGVLGDMDGLEVLHKIRKTDQKTAVIMVTGRQKDQDVINALNAGADDYVTKPFSSAEMVARIQRIIERQLGGKHR</sequence>
<name>A0ABW2EPN8_9BACI</name>
<feature type="modified residue" description="4-aspartylphosphate" evidence="1">
    <location>
        <position position="154"/>
    </location>
</feature>
<comment type="caution">
    <text evidence="4">The sequence shown here is derived from an EMBL/GenBank/DDBJ whole genome shotgun (WGS) entry which is preliminary data.</text>
</comment>
<dbReference type="SUPFAM" id="SSF52172">
    <property type="entry name" value="CheY-like"/>
    <property type="match status" value="2"/>
</dbReference>
<dbReference type="InterPro" id="IPR011006">
    <property type="entry name" value="CheY-like_superfamily"/>
</dbReference>
<protein>
    <submittedName>
        <fullName evidence="4">Response regulator</fullName>
    </submittedName>
</protein>
<dbReference type="PANTHER" id="PTHR45138">
    <property type="entry name" value="REGULATORY COMPONENTS OF SENSORY TRANSDUCTION SYSTEM"/>
    <property type="match status" value="1"/>
</dbReference>
<dbReference type="SMART" id="SM00267">
    <property type="entry name" value="GGDEF"/>
    <property type="match status" value="1"/>
</dbReference>